<protein>
    <submittedName>
        <fullName evidence="1">Uncharacterized protein</fullName>
    </submittedName>
</protein>
<dbReference type="Proteomes" id="UP000003844">
    <property type="component" value="Unassembled WGS sequence"/>
</dbReference>
<name>H2BYQ0_GILLR</name>
<evidence type="ECO:0000313" key="2">
    <source>
        <dbReference type="Proteomes" id="UP000003844"/>
    </source>
</evidence>
<reference evidence="2" key="1">
    <citation type="journal article" date="2012" name="Stand. Genomic Sci.">
        <title>Genome sequence of the Antarctic rhodopsins-containing flavobacterium Gillisia limnaea type strain (R-8282(T)).</title>
        <authorList>
            <person name="Riedel T."/>
            <person name="Held B."/>
            <person name="Nolan M."/>
            <person name="Lucas S."/>
            <person name="Lapidus A."/>
            <person name="Tice H."/>
            <person name="Del Rio T.G."/>
            <person name="Cheng J.F."/>
            <person name="Han C."/>
            <person name="Tapia R."/>
            <person name="Goodwin L.A."/>
            <person name="Pitluck S."/>
            <person name="Liolios K."/>
            <person name="Mavromatis K."/>
            <person name="Pagani I."/>
            <person name="Ivanova N."/>
            <person name="Mikhailova N."/>
            <person name="Pati A."/>
            <person name="Chen A."/>
            <person name="Palaniappan K."/>
            <person name="Land M."/>
            <person name="Rohde M."/>
            <person name="Tindall B.J."/>
            <person name="Detter J.C."/>
            <person name="Goker M."/>
            <person name="Bristow J."/>
            <person name="Eisen J.A."/>
            <person name="Markowitz V."/>
            <person name="Hugenholtz P."/>
            <person name="Kyrpides N.C."/>
            <person name="Klenk H.P."/>
            <person name="Woyke T."/>
        </authorList>
    </citation>
    <scope>NUCLEOTIDE SEQUENCE [LARGE SCALE GENOMIC DNA]</scope>
    <source>
        <strain evidence="2">DSM 15749 / LMG 21470 / R-8282</strain>
    </source>
</reference>
<gene>
    <name evidence="1" type="ORF">Gilli_0457</name>
</gene>
<dbReference type="HOGENOM" id="CLU_3099313_0_0_10"/>
<sequence length="51" mass="5826">MLLKQLAAFFVSNPFAANKLVLKKKVKQKSISLKLAHQICKKSESWVKIQL</sequence>
<accession>H2BYQ0</accession>
<dbReference type="EMBL" id="JH594606">
    <property type="protein sequence ID" value="EHQ01171.1"/>
    <property type="molecule type" value="Genomic_DNA"/>
</dbReference>
<evidence type="ECO:0000313" key="1">
    <source>
        <dbReference type="EMBL" id="EHQ01171.1"/>
    </source>
</evidence>
<proteinExistence type="predicted"/>
<keyword evidence="2" id="KW-1185">Reference proteome</keyword>
<dbReference type="AlphaFoldDB" id="H2BYQ0"/>
<organism evidence="1 2">
    <name type="scientific">Gillisia limnaea (strain DSM 15749 / LMG 21470 / R-8282)</name>
    <dbReference type="NCBI Taxonomy" id="865937"/>
    <lineage>
        <taxon>Bacteria</taxon>
        <taxon>Pseudomonadati</taxon>
        <taxon>Bacteroidota</taxon>
        <taxon>Flavobacteriia</taxon>
        <taxon>Flavobacteriales</taxon>
        <taxon>Flavobacteriaceae</taxon>
        <taxon>Gillisia</taxon>
    </lineage>
</organism>
<dbReference type="STRING" id="865937.Gilli_0457"/>